<sequence length="215" mass="23631">MEPVYARVAQDLDVVRTSVAELKDRHEPAVTWWSAQQLRTWADRPWNKDGKQLPLVHHAAVDFEVKFCDFEALSTWVGEHVTNLDGFHVRAIRWSLTEKRRLELIRRVREQAVHDAVERAQQYAGALGLGEVESVGIADAGMLEAHLRPDGAPGRASMVAGIEAAPAGAPEVRLVPEDIEVAAAVDARFIADGQGSTSGHNVESEPDAVEFRDDG</sequence>
<feature type="region of interest" description="Disordered" evidence="1">
    <location>
        <begin position="192"/>
        <end position="215"/>
    </location>
</feature>
<accession>A0A1E3RM05</accession>
<dbReference type="InterPro" id="IPR007497">
    <property type="entry name" value="SIMPL/DUF541"/>
</dbReference>
<dbReference type="STRING" id="1776.BHQ18_10330"/>
<protein>
    <recommendedName>
        <fullName evidence="4">SIMPL domain-containing protein</fullName>
    </recommendedName>
</protein>
<evidence type="ECO:0008006" key="4">
    <source>
        <dbReference type="Google" id="ProtNLM"/>
    </source>
</evidence>
<name>A0A1E3RM05_MYCFV</name>
<evidence type="ECO:0000313" key="3">
    <source>
        <dbReference type="Proteomes" id="UP000094053"/>
    </source>
</evidence>
<dbReference type="AlphaFoldDB" id="A0A1E3RM05"/>
<dbReference type="EMBL" id="MIHA01000006">
    <property type="protein sequence ID" value="ODQ90437.1"/>
    <property type="molecule type" value="Genomic_DNA"/>
</dbReference>
<keyword evidence="3" id="KW-1185">Reference proteome</keyword>
<evidence type="ECO:0000313" key="2">
    <source>
        <dbReference type="EMBL" id="ODQ90437.1"/>
    </source>
</evidence>
<proteinExistence type="predicted"/>
<organism evidence="2 3">
    <name type="scientific">Mycolicibacterium flavescens</name>
    <name type="common">Mycobacterium flavescens</name>
    <dbReference type="NCBI Taxonomy" id="1776"/>
    <lineage>
        <taxon>Bacteria</taxon>
        <taxon>Bacillati</taxon>
        <taxon>Actinomycetota</taxon>
        <taxon>Actinomycetes</taxon>
        <taxon>Mycobacteriales</taxon>
        <taxon>Mycobacteriaceae</taxon>
        <taxon>Mycolicibacterium</taxon>
    </lineage>
</organism>
<dbReference type="Gene3D" id="3.30.110.170">
    <property type="entry name" value="Protein of unknown function (DUF541), domain 1"/>
    <property type="match status" value="1"/>
</dbReference>
<reference evidence="3" key="1">
    <citation type="submission" date="2016-09" db="EMBL/GenBank/DDBJ databases">
        <authorList>
            <person name="Greninger A.L."/>
            <person name="Jerome K.R."/>
            <person name="Mcnair B."/>
            <person name="Wallis C."/>
            <person name="Fang F."/>
        </authorList>
    </citation>
    <scope>NUCLEOTIDE SEQUENCE [LARGE SCALE GENOMIC DNA]</scope>
    <source>
        <strain evidence="3">M6</strain>
    </source>
</reference>
<gene>
    <name evidence="2" type="ORF">BHQ18_10330</name>
</gene>
<comment type="caution">
    <text evidence="2">The sequence shown here is derived from an EMBL/GenBank/DDBJ whole genome shotgun (WGS) entry which is preliminary data.</text>
</comment>
<dbReference type="Proteomes" id="UP000094053">
    <property type="component" value="Unassembled WGS sequence"/>
</dbReference>
<evidence type="ECO:0000256" key="1">
    <source>
        <dbReference type="SAM" id="MobiDB-lite"/>
    </source>
</evidence>
<dbReference type="Pfam" id="PF04402">
    <property type="entry name" value="SIMPL"/>
    <property type="match status" value="1"/>
</dbReference>